<evidence type="ECO:0000313" key="1">
    <source>
        <dbReference type="EMBL" id="XPM66571.1"/>
    </source>
</evidence>
<sequence>MSFPMDSLTFSATQAIQAIVAPAVMISSCALLFLGLSARYVAIITRVRLLNDEKRQLLYQLIAYPTGQDRERRLLNIDRQLQILVRLTWFVRNAILCQITAVTFFVLACFAIGIEFLAGIMTRNLPLYLFSLGMLAVLSGVTFMGCDIFNSYRIIQLEVSTEDVQPSVAFDSPNSDKSHLPKSDRSGRYE</sequence>
<accession>A0ACD5H340</accession>
<name>A0ACD5H340_9CYAN</name>
<reference evidence="1 2" key="1">
    <citation type="journal article" date="2016" name="Genome Announc.">
        <title>Draft Genome Sequence of the Thermotolerant Cyanobacterium Desertifilum sp. IPPAS B-1220.</title>
        <authorList>
            <person name="Mironov K.S."/>
            <person name="Sinetova M.A."/>
            <person name="Bolatkhan K."/>
            <person name="Zayadan B.K."/>
            <person name="Ustinova V.V."/>
            <person name="Kupriyanova E.V."/>
            <person name="Skrypnik A.N."/>
            <person name="Gogoleva N.E."/>
            <person name="Gogolev Y.V."/>
            <person name="Los D.A."/>
        </authorList>
    </citation>
    <scope>NUCLEOTIDE SEQUENCE [LARGE SCALE GENOMIC DNA]</scope>
    <source>
        <strain evidence="1 2">IPPAS B-1220</strain>
    </source>
</reference>
<dbReference type="Proteomes" id="UP000095472">
    <property type="component" value="Chromosome"/>
</dbReference>
<evidence type="ECO:0000313" key="2">
    <source>
        <dbReference type="Proteomes" id="UP000095472"/>
    </source>
</evidence>
<gene>
    <name evidence="1" type="ORF">BH720_015560</name>
</gene>
<protein>
    <submittedName>
        <fullName evidence="1">DUF2721 domain-containing protein</fullName>
    </submittedName>
</protein>
<organism evidence="1 2">
    <name type="scientific">Desertifilum tharense IPPAS B-1220</name>
    <dbReference type="NCBI Taxonomy" id="1781255"/>
    <lineage>
        <taxon>Bacteria</taxon>
        <taxon>Bacillati</taxon>
        <taxon>Cyanobacteriota</taxon>
        <taxon>Cyanophyceae</taxon>
        <taxon>Desertifilales</taxon>
        <taxon>Desertifilaceae</taxon>
        <taxon>Desertifilum</taxon>
    </lineage>
</organism>
<proteinExistence type="predicted"/>
<keyword evidence="2" id="KW-1185">Reference proteome</keyword>
<dbReference type="EMBL" id="CP182909">
    <property type="protein sequence ID" value="XPM66571.1"/>
    <property type="molecule type" value="Genomic_DNA"/>
</dbReference>